<feature type="compositionally biased region" description="Basic and acidic residues" evidence="6">
    <location>
        <begin position="329"/>
        <end position="357"/>
    </location>
</feature>
<feature type="transmembrane region" description="Helical" evidence="7">
    <location>
        <begin position="18"/>
        <end position="38"/>
    </location>
</feature>
<evidence type="ECO:0000256" key="2">
    <source>
        <dbReference type="ARBA" id="ARBA00022692"/>
    </source>
</evidence>
<dbReference type="Proteomes" id="UP000193689">
    <property type="component" value="Unassembled WGS sequence"/>
</dbReference>
<name>A0A1Y2E478_9PEZI</name>
<evidence type="ECO:0000256" key="6">
    <source>
        <dbReference type="SAM" id="MobiDB-lite"/>
    </source>
</evidence>
<evidence type="ECO:0000313" key="9">
    <source>
        <dbReference type="EMBL" id="ORY66332.1"/>
    </source>
</evidence>
<proteinExistence type="inferred from homology"/>
<evidence type="ECO:0000259" key="8">
    <source>
        <dbReference type="Pfam" id="PF20684"/>
    </source>
</evidence>
<dbReference type="GO" id="GO:0016020">
    <property type="term" value="C:membrane"/>
    <property type="evidence" value="ECO:0007669"/>
    <property type="project" value="UniProtKB-SubCell"/>
</dbReference>
<dbReference type="InterPro" id="IPR052337">
    <property type="entry name" value="SAT4-like"/>
</dbReference>
<keyword evidence="3 7" id="KW-1133">Transmembrane helix</keyword>
<organism evidence="9 10">
    <name type="scientific">Pseudomassariella vexata</name>
    <dbReference type="NCBI Taxonomy" id="1141098"/>
    <lineage>
        <taxon>Eukaryota</taxon>
        <taxon>Fungi</taxon>
        <taxon>Dikarya</taxon>
        <taxon>Ascomycota</taxon>
        <taxon>Pezizomycotina</taxon>
        <taxon>Sordariomycetes</taxon>
        <taxon>Xylariomycetidae</taxon>
        <taxon>Amphisphaeriales</taxon>
        <taxon>Pseudomassariaceae</taxon>
        <taxon>Pseudomassariella</taxon>
    </lineage>
</organism>
<accession>A0A1Y2E478</accession>
<feature type="transmembrane region" description="Helical" evidence="7">
    <location>
        <begin position="134"/>
        <end position="159"/>
    </location>
</feature>
<protein>
    <recommendedName>
        <fullName evidence="8">Rhodopsin domain-containing protein</fullName>
    </recommendedName>
</protein>
<evidence type="ECO:0000256" key="7">
    <source>
        <dbReference type="SAM" id="Phobius"/>
    </source>
</evidence>
<evidence type="ECO:0000256" key="1">
    <source>
        <dbReference type="ARBA" id="ARBA00004141"/>
    </source>
</evidence>
<dbReference type="EMBL" id="MCFJ01000005">
    <property type="protein sequence ID" value="ORY66332.1"/>
    <property type="molecule type" value="Genomic_DNA"/>
</dbReference>
<feature type="transmembrane region" description="Helical" evidence="7">
    <location>
        <begin position="50"/>
        <end position="72"/>
    </location>
</feature>
<sequence length="406" mass="44968">MEHRNLGFDVNPDGTRLFIVQAVFLVLVWIVSLLRAQVKVFIIKKVMVDDWIMLVAVLIYTAYGIIAIYGVIAGGTGKHPSELTPDGIAAALKSWYLCEVLYAPLSAFIRTSIAAFLLRLAAASWQIWVIRVNIGVIWVVSIVFCFLMMFQCSPASYFWEHPSKPNSTGGSCIMPEVVPIATVVHGVASCMADWVLGLLPVVILWRVQLNRRTKISIGFLLSLGVIAGVAMVVRIPLIKNIAITADFLFETVNLAIWSILEPSLSILASCIATLRPLLRSWDISLNWTKWHTSRYPQSAGSMGRRVKMHNTQKLPEAFTDSSKGNTHGVKLDDSGCGIESRKDVSDLHKSKPSQDSEWDIERGYCDGCDCPDGTTVQTSVHITAHRVSSVEEPVNHATWWDSKDSL</sequence>
<dbReference type="GeneID" id="63773761"/>
<dbReference type="Pfam" id="PF20684">
    <property type="entry name" value="Fung_rhodopsin"/>
    <property type="match status" value="1"/>
</dbReference>
<gene>
    <name evidence="9" type="ORF">BCR38DRAFT_389901</name>
</gene>
<comment type="caution">
    <text evidence="9">The sequence shown here is derived from an EMBL/GenBank/DDBJ whole genome shotgun (WGS) entry which is preliminary data.</text>
</comment>
<dbReference type="OrthoDB" id="3936451at2759"/>
<dbReference type="AlphaFoldDB" id="A0A1Y2E478"/>
<reference evidence="9 10" key="1">
    <citation type="submission" date="2016-07" db="EMBL/GenBank/DDBJ databases">
        <title>Pervasive Adenine N6-methylation of Active Genes in Fungi.</title>
        <authorList>
            <consortium name="DOE Joint Genome Institute"/>
            <person name="Mondo S.J."/>
            <person name="Dannebaum R.O."/>
            <person name="Kuo R.C."/>
            <person name="Labutti K."/>
            <person name="Haridas S."/>
            <person name="Kuo A."/>
            <person name="Salamov A."/>
            <person name="Ahrendt S.R."/>
            <person name="Lipzen A."/>
            <person name="Sullivan W."/>
            <person name="Andreopoulos W.B."/>
            <person name="Clum A."/>
            <person name="Lindquist E."/>
            <person name="Daum C."/>
            <person name="Ramamoorthy G.K."/>
            <person name="Gryganskyi A."/>
            <person name="Culley D."/>
            <person name="Magnuson J.K."/>
            <person name="James T.Y."/>
            <person name="O'Malley M.A."/>
            <person name="Stajich J.E."/>
            <person name="Spatafora J.W."/>
            <person name="Visel A."/>
            <person name="Grigoriev I.V."/>
        </authorList>
    </citation>
    <scope>NUCLEOTIDE SEQUENCE [LARGE SCALE GENOMIC DNA]</scope>
    <source>
        <strain evidence="9 10">CBS 129021</strain>
    </source>
</reference>
<dbReference type="InterPro" id="IPR049326">
    <property type="entry name" value="Rhodopsin_dom_fungi"/>
</dbReference>
<evidence type="ECO:0000256" key="5">
    <source>
        <dbReference type="ARBA" id="ARBA00038359"/>
    </source>
</evidence>
<keyword evidence="10" id="KW-1185">Reference proteome</keyword>
<comment type="similarity">
    <text evidence="5">Belongs to the SAT4 family.</text>
</comment>
<feature type="transmembrane region" description="Helical" evidence="7">
    <location>
        <begin position="101"/>
        <end position="122"/>
    </location>
</feature>
<dbReference type="RefSeq" id="XP_040717296.1">
    <property type="nucleotide sequence ID" value="XM_040857549.1"/>
</dbReference>
<evidence type="ECO:0000256" key="4">
    <source>
        <dbReference type="ARBA" id="ARBA00023136"/>
    </source>
</evidence>
<feature type="region of interest" description="Disordered" evidence="6">
    <location>
        <begin position="327"/>
        <end position="357"/>
    </location>
</feature>
<comment type="subcellular location">
    <subcellularLocation>
        <location evidence="1">Membrane</location>
        <topology evidence="1">Multi-pass membrane protein</topology>
    </subcellularLocation>
</comment>
<dbReference type="PANTHER" id="PTHR33048">
    <property type="entry name" value="PTH11-LIKE INTEGRAL MEMBRANE PROTEIN (AFU_ORTHOLOGUE AFUA_5G11245)"/>
    <property type="match status" value="1"/>
</dbReference>
<evidence type="ECO:0000313" key="10">
    <source>
        <dbReference type="Proteomes" id="UP000193689"/>
    </source>
</evidence>
<feature type="domain" description="Rhodopsin" evidence="8">
    <location>
        <begin position="34"/>
        <end position="279"/>
    </location>
</feature>
<feature type="transmembrane region" description="Helical" evidence="7">
    <location>
        <begin position="217"/>
        <end position="235"/>
    </location>
</feature>
<feature type="transmembrane region" description="Helical" evidence="7">
    <location>
        <begin position="179"/>
        <end position="205"/>
    </location>
</feature>
<dbReference type="InParanoid" id="A0A1Y2E478"/>
<evidence type="ECO:0000256" key="3">
    <source>
        <dbReference type="ARBA" id="ARBA00022989"/>
    </source>
</evidence>
<dbReference type="PANTHER" id="PTHR33048:SF96">
    <property type="entry name" value="INTEGRAL MEMBRANE PROTEIN"/>
    <property type="match status" value="1"/>
</dbReference>
<keyword evidence="4 7" id="KW-0472">Membrane</keyword>
<keyword evidence="2 7" id="KW-0812">Transmembrane</keyword>